<dbReference type="AlphaFoldDB" id="A2FUQ5"/>
<reference evidence="1" key="1">
    <citation type="submission" date="2006-10" db="EMBL/GenBank/DDBJ databases">
        <authorList>
            <person name="Amadeo P."/>
            <person name="Zhao Q."/>
            <person name="Wortman J."/>
            <person name="Fraser-Liggett C."/>
            <person name="Carlton J."/>
        </authorList>
    </citation>
    <scope>NUCLEOTIDE SEQUENCE</scope>
    <source>
        <strain evidence="1">G3</strain>
    </source>
</reference>
<evidence type="ECO:0000313" key="2">
    <source>
        <dbReference type="Proteomes" id="UP000001542"/>
    </source>
</evidence>
<sequence>MISTIPYIQLVNEGVSGFVDIQASDSMGMLNFIPLEIIPENKRIIFSQFLFTHKIPKVLYDLLTDQAKIIIIEFKNFSILEPKIDSCEFVFSNEEGKSYTLKFNNPFYMETFFTAISFYHCVELRNETQYEIGPQFKPIRIQPRSSLRNSLTSCVHDLYAHQSLLEFLHFPMDPKKKESNLLPFKEECILKLIEEPTDIETLDLISKSYVPIEYCSIMLLLLLLDGPLYEGEKNTLNSETSPKRAHRFSFKGSQTSKLLEQIDITKPLIIESPYPKIYAIDQVSIGGSTSIANDYAALKHQWSTITSTQFNHMNSLRISFKLLENALTTYYQKGHPLIQSVFNILASLFIMKDEFETFNSELYSIAIDCAELFHAINQTLDLGFCSCEHIIFWIFFALITKTGIVDMLEDKSTETVLKTTLHILITYHPLLHTLIDKAGLQNFRFPVTVITSLYTKVLPPEKLYPIWIAALAFGDPMEFFQHLMATALIMLYPNIVDAPNFIETTEKELKKFFDESPSDFLISNTLKLLEAMRRN</sequence>
<reference evidence="1" key="2">
    <citation type="journal article" date="2007" name="Science">
        <title>Draft genome sequence of the sexually transmitted pathogen Trichomonas vaginalis.</title>
        <authorList>
            <person name="Carlton J.M."/>
            <person name="Hirt R.P."/>
            <person name="Silva J.C."/>
            <person name="Delcher A.L."/>
            <person name="Schatz M."/>
            <person name="Zhao Q."/>
            <person name="Wortman J.R."/>
            <person name="Bidwell S.L."/>
            <person name="Alsmark U.C.M."/>
            <person name="Besteiro S."/>
            <person name="Sicheritz-Ponten T."/>
            <person name="Noel C.J."/>
            <person name="Dacks J.B."/>
            <person name="Foster P.G."/>
            <person name="Simillion C."/>
            <person name="Van de Peer Y."/>
            <person name="Miranda-Saavedra D."/>
            <person name="Barton G.J."/>
            <person name="Westrop G.D."/>
            <person name="Mueller S."/>
            <person name="Dessi D."/>
            <person name="Fiori P.L."/>
            <person name="Ren Q."/>
            <person name="Paulsen I."/>
            <person name="Zhang H."/>
            <person name="Bastida-Corcuera F.D."/>
            <person name="Simoes-Barbosa A."/>
            <person name="Brown M.T."/>
            <person name="Hayes R.D."/>
            <person name="Mukherjee M."/>
            <person name="Okumura C.Y."/>
            <person name="Schneider R."/>
            <person name="Smith A.J."/>
            <person name="Vanacova S."/>
            <person name="Villalvazo M."/>
            <person name="Haas B.J."/>
            <person name="Pertea M."/>
            <person name="Feldblyum T.V."/>
            <person name="Utterback T.R."/>
            <person name="Shu C.L."/>
            <person name="Osoegawa K."/>
            <person name="de Jong P.J."/>
            <person name="Hrdy I."/>
            <person name="Horvathova L."/>
            <person name="Zubacova Z."/>
            <person name="Dolezal P."/>
            <person name="Malik S.B."/>
            <person name="Logsdon J.M. Jr."/>
            <person name="Henze K."/>
            <person name="Gupta A."/>
            <person name="Wang C.C."/>
            <person name="Dunne R.L."/>
            <person name="Upcroft J.A."/>
            <person name="Upcroft P."/>
            <person name="White O."/>
            <person name="Salzberg S.L."/>
            <person name="Tang P."/>
            <person name="Chiu C.-H."/>
            <person name="Lee Y.-S."/>
            <person name="Embley T.M."/>
            <person name="Coombs G.H."/>
            <person name="Mottram J.C."/>
            <person name="Tachezy J."/>
            <person name="Fraser-Liggett C.M."/>
            <person name="Johnson P.J."/>
        </authorList>
    </citation>
    <scope>NUCLEOTIDE SEQUENCE [LARGE SCALE GENOMIC DNA]</scope>
    <source>
        <strain evidence="1">G3</strain>
    </source>
</reference>
<protein>
    <submittedName>
        <fullName evidence="1">Uncharacterized protein</fullName>
    </submittedName>
</protein>
<dbReference type="VEuPathDB" id="TrichDB:TVAGG3_0544580"/>
<dbReference type="InParanoid" id="A2FUQ5"/>
<accession>A2FUQ5</accession>
<dbReference type="SMR" id="A2FUQ5"/>
<name>A2FUQ5_TRIV3</name>
<dbReference type="RefSeq" id="XP_001304302.1">
    <property type="nucleotide sequence ID" value="XM_001304301.1"/>
</dbReference>
<organism evidence="1 2">
    <name type="scientific">Trichomonas vaginalis (strain ATCC PRA-98 / G3)</name>
    <dbReference type="NCBI Taxonomy" id="412133"/>
    <lineage>
        <taxon>Eukaryota</taxon>
        <taxon>Metamonada</taxon>
        <taxon>Parabasalia</taxon>
        <taxon>Trichomonadida</taxon>
        <taxon>Trichomonadidae</taxon>
        <taxon>Trichomonas</taxon>
    </lineage>
</organism>
<dbReference type="Proteomes" id="UP000001542">
    <property type="component" value="Unassembled WGS sequence"/>
</dbReference>
<evidence type="ECO:0000313" key="1">
    <source>
        <dbReference type="EMBL" id="EAX91372.1"/>
    </source>
</evidence>
<dbReference type="VEuPathDB" id="TrichDB:TVAG_311230"/>
<gene>
    <name evidence="1" type="ORF">TVAG_311230</name>
</gene>
<dbReference type="EMBL" id="DS114040">
    <property type="protein sequence ID" value="EAX91372.1"/>
    <property type="molecule type" value="Genomic_DNA"/>
</dbReference>
<proteinExistence type="predicted"/>
<keyword evidence="2" id="KW-1185">Reference proteome</keyword>
<dbReference type="KEGG" id="tva:4749065"/>
<dbReference type="OrthoDB" id="10266381at2759"/>